<dbReference type="EMBL" id="BMGG01000002">
    <property type="protein sequence ID" value="GGC56406.1"/>
    <property type="molecule type" value="Genomic_DNA"/>
</dbReference>
<evidence type="ECO:0000313" key="2">
    <source>
        <dbReference type="Proteomes" id="UP000637002"/>
    </source>
</evidence>
<evidence type="ECO:0000313" key="1">
    <source>
        <dbReference type="EMBL" id="GGC56406.1"/>
    </source>
</evidence>
<comment type="caution">
    <text evidence="1">The sequence shown here is derived from an EMBL/GenBank/DDBJ whole genome shotgun (WGS) entry which is preliminary data.</text>
</comment>
<sequence>MVAMKTISLRRALALVLALGVVALVGVARAAALEPLTVITATGRHSFTVEVMRSEDERERGLMFRGYLPADRGMLFDFKATEPVSMWMKDTFISLDMLFIRRDGTIARIVENTEPQSTRIISSGENVLSVLEVNAGTAARIGAKPGDRVVHGLFER</sequence>
<dbReference type="Pfam" id="PF02643">
    <property type="entry name" value="DUF192"/>
    <property type="match status" value="1"/>
</dbReference>
<dbReference type="PANTHER" id="PTHR37953:SF1">
    <property type="entry name" value="UPF0127 PROTEIN MJ1496"/>
    <property type="match status" value="1"/>
</dbReference>
<dbReference type="Gene3D" id="2.60.120.1140">
    <property type="entry name" value="Protein of unknown function DUF192"/>
    <property type="match status" value="1"/>
</dbReference>
<dbReference type="RefSeq" id="WP_188608425.1">
    <property type="nucleotide sequence ID" value="NZ_BMGG01000002.1"/>
</dbReference>
<dbReference type="InterPro" id="IPR038695">
    <property type="entry name" value="Saro_0823-like_sf"/>
</dbReference>
<dbReference type="AlphaFoldDB" id="A0A916U2L2"/>
<dbReference type="InterPro" id="IPR003795">
    <property type="entry name" value="DUF192"/>
</dbReference>
<dbReference type="Proteomes" id="UP000637002">
    <property type="component" value="Unassembled WGS sequence"/>
</dbReference>
<evidence type="ECO:0008006" key="3">
    <source>
        <dbReference type="Google" id="ProtNLM"/>
    </source>
</evidence>
<proteinExistence type="predicted"/>
<name>A0A916U2L2_9HYPH</name>
<protein>
    <recommendedName>
        <fullName evidence="3">DUF192 domain-containing protein</fullName>
    </recommendedName>
</protein>
<reference evidence="1" key="2">
    <citation type="submission" date="2020-09" db="EMBL/GenBank/DDBJ databases">
        <authorList>
            <person name="Sun Q."/>
            <person name="Zhou Y."/>
        </authorList>
    </citation>
    <scope>NUCLEOTIDE SEQUENCE</scope>
    <source>
        <strain evidence="1">CGMCC 1.12919</strain>
    </source>
</reference>
<accession>A0A916U2L2</accession>
<keyword evidence="2" id="KW-1185">Reference proteome</keyword>
<dbReference type="PANTHER" id="PTHR37953">
    <property type="entry name" value="UPF0127 PROTEIN MJ1496"/>
    <property type="match status" value="1"/>
</dbReference>
<gene>
    <name evidence="1" type="ORF">GCM10010994_14140</name>
</gene>
<reference evidence="1" key="1">
    <citation type="journal article" date="2014" name="Int. J. Syst. Evol. Microbiol.">
        <title>Complete genome sequence of Corynebacterium casei LMG S-19264T (=DSM 44701T), isolated from a smear-ripened cheese.</title>
        <authorList>
            <consortium name="US DOE Joint Genome Institute (JGI-PGF)"/>
            <person name="Walter F."/>
            <person name="Albersmeier A."/>
            <person name="Kalinowski J."/>
            <person name="Ruckert C."/>
        </authorList>
    </citation>
    <scope>NUCLEOTIDE SEQUENCE</scope>
    <source>
        <strain evidence="1">CGMCC 1.12919</strain>
    </source>
</reference>
<organism evidence="1 2">
    <name type="scientific">Chelatococcus reniformis</name>
    <dbReference type="NCBI Taxonomy" id="1494448"/>
    <lineage>
        <taxon>Bacteria</taxon>
        <taxon>Pseudomonadati</taxon>
        <taxon>Pseudomonadota</taxon>
        <taxon>Alphaproteobacteria</taxon>
        <taxon>Hyphomicrobiales</taxon>
        <taxon>Chelatococcaceae</taxon>
        <taxon>Chelatococcus</taxon>
    </lineage>
</organism>